<protein>
    <recommendedName>
        <fullName evidence="3">RNA-directed DNA polymerase from mobile element jockey</fullName>
    </recommendedName>
</protein>
<feature type="non-terminal residue" evidence="1">
    <location>
        <position position="1"/>
    </location>
</feature>
<accession>A0A093NZJ2</accession>
<sequence length="114" mass="13082">PPKIQEEAVNNLQRHLDAHKSMGPDGNHWRMLRELAEEFAKPLSIFYQQSWLMGESGEVPTDWKRGSITPIFKKGKKGDLGNYRPVSLTSVPGKITEQNLLEAMLRHMEDREVI</sequence>
<name>A0A093NZJ2_PYGAD</name>
<proteinExistence type="predicted"/>
<dbReference type="AlphaFoldDB" id="A0A093NZJ2"/>
<dbReference type="PANTHER" id="PTHR33395">
    <property type="entry name" value="TRANSCRIPTASE, PUTATIVE-RELATED-RELATED"/>
    <property type="match status" value="1"/>
</dbReference>
<dbReference type="GO" id="GO:0061343">
    <property type="term" value="P:cell adhesion involved in heart morphogenesis"/>
    <property type="evidence" value="ECO:0007669"/>
    <property type="project" value="TreeGrafter"/>
</dbReference>
<dbReference type="GO" id="GO:0031012">
    <property type="term" value="C:extracellular matrix"/>
    <property type="evidence" value="ECO:0007669"/>
    <property type="project" value="TreeGrafter"/>
</dbReference>
<evidence type="ECO:0008006" key="3">
    <source>
        <dbReference type="Google" id="ProtNLM"/>
    </source>
</evidence>
<dbReference type="EMBL" id="KL225237">
    <property type="protein sequence ID" value="KFW69571.1"/>
    <property type="molecule type" value="Genomic_DNA"/>
</dbReference>
<evidence type="ECO:0000313" key="2">
    <source>
        <dbReference type="Proteomes" id="UP000054081"/>
    </source>
</evidence>
<dbReference type="Proteomes" id="UP000054081">
    <property type="component" value="Unassembled WGS sequence"/>
</dbReference>
<reference evidence="1 2" key="1">
    <citation type="submission" date="2014-04" db="EMBL/GenBank/DDBJ databases">
        <title>Genome evolution of avian class.</title>
        <authorList>
            <person name="Zhang G."/>
            <person name="Li C."/>
        </authorList>
    </citation>
    <scope>NUCLEOTIDE SEQUENCE [LARGE SCALE GENOMIC DNA]</scope>
    <source>
        <strain evidence="1">BGI_AS28</strain>
    </source>
</reference>
<keyword evidence="2" id="KW-1185">Reference proteome</keyword>
<dbReference type="GO" id="GO:0007508">
    <property type="term" value="P:larval heart development"/>
    <property type="evidence" value="ECO:0007669"/>
    <property type="project" value="TreeGrafter"/>
</dbReference>
<dbReference type="PANTHER" id="PTHR33395:SF22">
    <property type="entry name" value="REVERSE TRANSCRIPTASE DOMAIN-CONTAINING PROTEIN"/>
    <property type="match status" value="1"/>
</dbReference>
<organism evidence="1 2">
    <name type="scientific">Pygoscelis adeliae</name>
    <name type="common">Adelie penguin</name>
    <dbReference type="NCBI Taxonomy" id="9238"/>
    <lineage>
        <taxon>Eukaryota</taxon>
        <taxon>Metazoa</taxon>
        <taxon>Chordata</taxon>
        <taxon>Craniata</taxon>
        <taxon>Vertebrata</taxon>
        <taxon>Euteleostomi</taxon>
        <taxon>Archelosauria</taxon>
        <taxon>Archosauria</taxon>
        <taxon>Dinosauria</taxon>
        <taxon>Saurischia</taxon>
        <taxon>Theropoda</taxon>
        <taxon>Coelurosauria</taxon>
        <taxon>Aves</taxon>
        <taxon>Neognathae</taxon>
        <taxon>Neoaves</taxon>
        <taxon>Aequornithes</taxon>
        <taxon>Sphenisciformes</taxon>
        <taxon>Spheniscidae</taxon>
        <taxon>Pygoscelis</taxon>
    </lineage>
</organism>
<gene>
    <name evidence="1" type="ORF">AS28_00936</name>
</gene>
<feature type="non-terminal residue" evidence="1">
    <location>
        <position position="114"/>
    </location>
</feature>
<evidence type="ECO:0000313" key="1">
    <source>
        <dbReference type="EMBL" id="KFW69571.1"/>
    </source>
</evidence>